<dbReference type="Proteomes" id="UP000199558">
    <property type="component" value="Unassembled WGS sequence"/>
</dbReference>
<proteinExistence type="predicted"/>
<evidence type="ECO:0000313" key="1">
    <source>
        <dbReference type="EMBL" id="SBT65635.1"/>
    </source>
</evidence>
<keyword evidence="2" id="KW-1185">Reference proteome</keyword>
<dbReference type="EMBL" id="FLRH01000003">
    <property type="protein sequence ID" value="SBT65635.1"/>
    <property type="molecule type" value="Genomic_DNA"/>
</dbReference>
<accession>A0A1A9B7X8</accession>
<evidence type="ECO:0000313" key="2">
    <source>
        <dbReference type="Proteomes" id="UP000199558"/>
    </source>
</evidence>
<name>A0A1A9B7X8_9ACTN</name>
<organism evidence="1 2">
    <name type="scientific">Micromonospora sediminicola</name>
    <dbReference type="NCBI Taxonomy" id="946078"/>
    <lineage>
        <taxon>Bacteria</taxon>
        <taxon>Bacillati</taxon>
        <taxon>Actinomycetota</taxon>
        <taxon>Actinomycetes</taxon>
        <taxon>Micromonosporales</taxon>
        <taxon>Micromonosporaceae</taxon>
        <taxon>Micromonospora</taxon>
    </lineage>
</organism>
<dbReference type="AlphaFoldDB" id="A0A1A9B7X8"/>
<dbReference type="OrthoDB" id="3520945at2"/>
<reference evidence="2" key="1">
    <citation type="submission" date="2016-06" db="EMBL/GenBank/DDBJ databases">
        <authorList>
            <person name="Varghese N."/>
            <person name="Submissions Spin"/>
        </authorList>
    </citation>
    <scope>NUCLEOTIDE SEQUENCE [LARGE SCALE GENOMIC DNA]</scope>
    <source>
        <strain evidence="2">DSM 45794</strain>
    </source>
</reference>
<gene>
    <name evidence="1" type="ORF">GA0070622_2636</name>
</gene>
<protein>
    <submittedName>
        <fullName evidence="1">Uncharacterized protein</fullName>
    </submittedName>
</protein>
<sequence>MTSDDPSVGKVRGADGLRGRFEGALRDLRGRRLTSVDYWDVHNFGPDRAPWDYGDWHHAVMGVQLGTDLGAVTVTWTDTFYPYGVEVFHEPIGHHLVLGESGPARVGPDVEGQSRWAPLLGSRVHSTACHWEQFQIGPSGRANGSIAAPAHSVDVPVALRLDFAAGSIWFVAAIPQLLDPQGVFIPGDEIMVVFSAEKMRDLGFEDPAFIGPSP</sequence>